<dbReference type="RefSeq" id="WP_151867312.1">
    <property type="nucleotide sequence ID" value="NZ_WBZB01000077.1"/>
</dbReference>
<evidence type="ECO:0000313" key="2">
    <source>
        <dbReference type="EMBL" id="KAB3524796.1"/>
    </source>
</evidence>
<sequence length="222" mass="26252">MKRYFNYLLVVIIIILMGLIYVNTPYKKFGINYASSMYNQMMSSLLQNKTILDEITSSDTIKIGNIVELHANYLNVYSNLAEMERFSEYVNYEIRNKRPIIQIVSDFYRFTGDLIQNDASFDIYHIQLEDHIYTLSKEDAVVFSMMREITNTLINTIMINMPSNYQLSYENHIVRNLDFKIWLECYNDSNRQIEEFIMEKYKLSTVSNGVIGDDLINRVKNK</sequence>
<dbReference type="OrthoDB" id="9830165at2"/>
<protein>
    <submittedName>
        <fullName evidence="2">Uncharacterized protein</fullName>
    </submittedName>
</protein>
<gene>
    <name evidence="2" type="ORF">F8153_15785</name>
</gene>
<reference evidence="2 3" key="1">
    <citation type="submission" date="2019-10" db="EMBL/GenBank/DDBJ databases">
        <title>Alkaliphilus serpentinus sp. nov. and Alkaliphilus pronyensis sp. nov., two novel anaerobic alkaliphilic species isolated from the serpentinized-hosted hydrothermal field of the Prony Bay (New Caledonia).</title>
        <authorList>
            <person name="Postec A."/>
        </authorList>
    </citation>
    <scope>NUCLEOTIDE SEQUENCE [LARGE SCALE GENOMIC DNA]</scope>
    <source>
        <strain evidence="2 3">LacT</strain>
    </source>
</reference>
<keyword evidence="1" id="KW-0472">Membrane</keyword>
<feature type="transmembrane region" description="Helical" evidence="1">
    <location>
        <begin position="7"/>
        <end position="26"/>
    </location>
</feature>
<keyword evidence="1" id="KW-1133">Transmembrane helix</keyword>
<accession>A0A833M8L6</accession>
<evidence type="ECO:0000313" key="3">
    <source>
        <dbReference type="Proteomes" id="UP000465601"/>
    </source>
</evidence>
<name>A0A833M8L6_9FIRM</name>
<keyword evidence="1" id="KW-0812">Transmembrane</keyword>
<evidence type="ECO:0000256" key="1">
    <source>
        <dbReference type="SAM" id="Phobius"/>
    </source>
</evidence>
<dbReference type="EMBL" id="WBZB01000077">
    <property type="protein sequence ID" value="KAB3524796.1"/>
    <property type="molecule type" value="Genomic_DNA"/>
</dbReference>
<proteinExistence type="predicted"/>
<organism evidence="2 3">
    <name type="scientific">Alkaliphilus serpentinus</name>
    <dbReference type="NCBI Taxonomy" id="1482731"/>
    <lineage>
        <taxon>Bacteria</taxon>
        <taxon>Bacillati</taxon>
        <taxon>Bacillota</taxon>
        <taxon>Clostridia</taxon>
        <taxon>Peptostreptococcales</taxon>
        <taxon>Natronincolaceae</taxon>
        <taxon>Alkaliphilus</taxon>
    </lineage>
</organism>
<comment type="caution">
    <text evidence="2">The sequence shown here is derived from an EMBL/GenBank/DDBJ whole genome shotgun (WGS) entry which is preliminary data.</text>
</comment>
<dbReference type="AlphaFoldDB" id="A0A833M8L6"/>
<dbReference type="Proteomes" id="UP000465601">
    <property type="component" value="Unassembled WGS sequence"/>
</dbReference>
<keyword evidence="3" id="KW-1185">Reference proteome</keyword>